<organism evidence="3 4">
    <name type="scientific">Nitzschia inconspicua</name>
    <dbReference type="NCBI Taxonomy" id="303405"/>
    <lineage>
        <taxon>Eukaryota</taxon>
        <taxon>Sar</taxon>
        <taxon>Stramenopiles</taxon>
        <taxon>Ochrophyta</taxon>
        <taxon>Bacillariophyta</taxon>
        <taxon>Bacillariophyceae</taxon>
        <taxon>Bacillariophycidae</taxon>
        <taxon>Bacillariales</taxon>
        <taxon>Bacillariaceae</taxon>
        <taxon>Nitzschia</taxon>
    </lineage>
</organism>
<dbReference type="PROSITE" id="PS50297">
    <property type="entry name" value="ANK_REP_REGION"/>
    <property type="match status" value="1"/>
</dbReference>
<feature type="compositionally biased region" description="Acidic residues" evidence="2">
    <location>
        <begin position="317"/>
        <end position="348"/>
    </location>
</feature>
<dbReference type="Proteomes" id="UP000693970">
    <property type="component" value="Unassembled WGS sequence"/>
</dbReference>
<gene>
    <name evidence="3" type="ORF">IV203_021122</name>
</gene>
<reference evidence="3" key="1">
    <citation type="journal article" date="2021" name="Sci. Rep.">
        <title>Diploid genomic architecture of Nitzschia inconspicua, an elite biomass production diatom.</title>
        <authorList>
            <person name="Oliver A."/>
            <person name="Podell S."/>
            <person name="Pinowska A."/>
            <person name="Traller J.C."/>
            <person name="Smith S.R."/>
            <person name="McClure R."/>
            <person name="Beliaev A."/>
            <person name="Bohutskyi P."/>
            <person name="Hill E.A."/>
            <person name="Rabines A."/>
            <person name="Zheng H."/>
            <person name="Allen L.Z."/>
            <person name="Kuo A."/>
            <person name="Grigoriev I.V."/>
            <person name="Allen A.E."/>
            <person name="Hazlebeck D."/>
            <person name="Allen E.E."/>
        </authorList>
    </citation>
    <scope>NUCLEOTIDE SEQUENCE</scope>
    <source>
        <strain evidence="3">Hildebrandi</strain>
    </source>
</reference>
<dbReference type="AlphaFoldDB" id="A0A9K3KGL1"/>
<feature type="region of interest" description="Disordered" evidence="2">
    <location>
        <begin position="276"/>
        <end position="295"/>
    </location>
</feature>
<keyword evidence="1" id="KW-0040">ANK repeat</keyword>
<dbReference type="InterPro" id="IPR002110">
    <property type="entry name" value="Ankyrin_rpt"/>
</dbReference>
<evidence type="ECO:0000256" key="2">
    <source>
        <dbReference type="SAM" id="MobiDB-lite"/>
    </source>
</evidence>
<evidence type="ECO:0000256" key="1">
    <source>
        <dbReference type="PROSITE-ProRule" id="PRU00023"/>
    </source>
</evidence>
<accession>A0A9K3KGL1</accession>
<comment type="caution">
    <text evidence="3">The sequence shown here is derived from an EMBL/GenBank/DDBJ whole genome shotgun (WGS) entry which is preliminary data.</text>
</comment>
<proteinExistence type="predicted"/>
<feature type="repeat" description="ANK" evidence="1">
    <location>
        <begin position="169"/>
        <end position="201"/>
    </location>
</feature>
<dbReference type="PROSITE" id="PS50088">
    <property type="entry name" value="ANK_REPEAT"/>
    <property type="match status" value="1"/>
</dbReference>
<dbReference type="Pfam" id="PF12796">
    <property type="entry name" value="Ank_2"/>
    <property type="match status" value="1"/>
</dbReference>
<sequence>MVAPGTSRVPAALQQIFLQSQRGEDVEKIAPPPNLGFRIFYFGNRRPNPLKKKKTMQAPRTNELYAERGANKETAATASRKAIKARGDDSSLSTLSKESPHMFLMREMEQRGYSNKTYCSLEGGYYCRPTPLQQASYGAAVSKAIRSSDGVTLRKMLDAGISPNPCNNFGESLVHMVCRRGDHKLLRILLEAGCSLQVTDDYGRTPLHDACWRADPSFETVQLILDSDKHLVQLMDCRGTPPLAYVKPDNYSKWIEFLEAKLDRFWPTRDIATEGKDRPPALALRPPHSLPIPDPEHALPVEVAGMVANGQMDPEEAMFLDDDSDDDSEYDSEDSDNYSDSDEEEFDAEEMREICFRAGGPVAVARRCFGGDVRVIGSMMKRA</sequence>
<reference evidence="3" key="2">
    <citation type="submission" date="2021-04" db="EMBL/GenBank/DDBJ databases">
        <authorList>
            <person name="Podell S."/>
        </authorList>
    </citation>
    <scope>NUCLEOTIDE SEQUENCE</scope>
    <source>
        <strain evidence="3">Hildebrandi</strain>
    </source>
</reference>
<feature type="region of interest" description="Disordered" evidence="2">
    <location>
        <begin position="70"/>
        <end position="94"/>
    </location>
</feature>
<evidence type="ECO:0000313" key="3">
    <source>
        <dbReference type="EMBL" id="KAG7343177.1"/>
    </source>
</evidence>
<dbReference type="EMBL" id="JAGRRH010000024">
    <property type="protein sequence ID" value="KAG7343177.1"/>
    <property type="molecule type" value="Genomic_DNA"/>
</dbReference>
<dbReference type="SMART" id="SM00248">
    <property type="entry name" value="ANK"/>
    <property type="match status" value="2"/>
</dbReference>
<protein>
    <submittedName>
        <fullName evidence="3">Ankyrin repeat domain protein</fullName>
    </submittedName>
</protein>
<feature type="region of interest" description="Disordered" evidence="2">
    <location>
        <begin position="317"/>
        <end position="350"/>
    </location>
</feature>
<evidence type="ECO:0000313" key="4">
    <source>
        <dbReference type="Proteomes" id="UP000693970"/>
    </source>
</evidence>
<dbReference type="OrthoDB" id="46691at2759"/>
<name>A0A9K3KGL1_9STRA</name>
<keyword evidence="4" id="KW-1185">Reference proteome</keyword>